<dbReference type="Pfam" id="PF18803">
    <property type="entry name" value="CxC2"/>
    <property type="match status" value="1"/>
</dbReference>
<dbReference type="Pfam" id="PF18758">
    <property type="entry name" value="KDZ"/>
    <property type="match status" value="1"/>
</dbReference>
<dbReference type="EMBL" id="KQ086372">
    <property type="protein sequence ID" value="KLO05057.1"/>
    <property type="molecule type" value="Genomic_DNA"/>
</dbReference>
<evidence type="ECO:0000313" key="4">
    <source>
        <dbReference type="Proteomes" id="UP000053477"/>
    </source>
</evidence>
<feature type="compositionally biased region" description="Basic and acidic residues" evidence="1">
    <location>
        <begin position="1"/>
        <end position="14"/>
    </location>
</feature>
<name>A0A0H2R182_9AGAM</name>
<sequence length="1029" mass="117868">MVKRPRVLELHASSDEEDLAPMQIQIKTTRRGPRFVAQPLNPPTPVPSRAPTATPSPNKRRRELSPDDYDGGGCMDEPVLPPHNLGDEVPTTETRRSTSDQNDVIRDYVFNRDNVLSFILASEALPSNTLCEECGKEDADSIALYRCLTCMGHPRFCYSCCHKVHQREPFHKIQEYRDGFYQTIPMRNVGFRIYLGHRGEECPEDGGEGLPPHDFRYFAEEELVFVDSTGVYTHNVRWCNCHDRLSKPYQLLQSGYFPGTWRSPQTAFTFSVLDGFYLDVMECNVAAMSVFQKLRRLTNNVDPDSVPNRYRELMTASRAWNDINVMKRSGFVHDMDERPGDGDLALFCSICSQPGVNIPDDFEDDPQQFKYRRRINPDGNMKAQHNKMRRPERDVYIRDGEGFLVRVAPYEAHLEAAHDYKEKCTCNHHKAVTQANSNSKNLEVTGIGICACARHGCFFPHSCVDFQKGEQQKNMDYSIVNAMNYKSNGVVEQQVIYDIACQWGVKFMERVEQSPYLSVPDNMQLSLAVGKFHLGAHIIECFYKHSLNFTEGTGQVDGEIIETLWSRLNKVSPTTRAMTKPHRREVLDDFMRDSNWKKLIGSIKMLVRKWETCKRDLVDSRVGFEELSNSLDQADLDTWAIEERSALDQGGNALAIYGVRHEEAPTLAQIRLKLAENEETEGVESGVTSWLSNGIHIEEAQIKLLHAVRAMGQYGTLPEQIAIQERRRKLKQRITKFHRSADAYYSVLEDNVLPEENEEEEEDEGLDVDADAQELDEGEEEEEVKAESIQLRMPYNVVGPENTSDHLQKLVDQELQLRKGQANDALRQLRLLVGHKSLVYEENVREADSTATRTRAFGAVKNLQDKLQDQAQIYKSARSAIVTLGASEEVLEVYQVLEEKDLTISKDTLKQAAARTGQRNDILSWIWQLDGQNASDDDDWMKEFYRVNWLRAKARLARWNEEEIILRTEMDSSIRWHKHQEGVWLGRVTKAGLSGLPGHEAYARKQAHLWGRRLQKAKDNFNPLLEEEI</sequence>
<dbReference type="Proteomes" id="UP000053477">
    <property type="component" value="Unassembled WGS sequence"/>
</dbReference>
<evidence type="ECO:0000259" key="2">
    <source>
        <dbReference type="Pfam" id="PF18803"/>
    </source>
</evidence>
<dbReference type="OrthoDB" id="3214502at2759"/>
<dbReference type="InterPro" id="IPR041457">
    <property type="entry name" value="CxC2_KDZ-assoc"/>
</dbReference>
<dbReference type="PANTHER" id="PTHR33104:SF2">
    <property type="entry name" value="CXC3 LIKE CYSTEINE CLUSTER DOMAIN-CONTAINING PROTEIN"/>
    <property type="match status" value="1"/>
</dbReference>
<dbReference type="InterPro" id="IPR040521">
    <property type="entry name" value="KDZ"/>
</dbReference>
<dbReference type="InParanoid" id="A0A0H2R182"/>
<gene>
    <name evidence="3" type="ORF">SCHPADRAFT_947210</name>
</gene>
<dbReference type="AlphaFoldDB" id="A0A0H2R182"/>
<protein>
    <recommendedName>
        <fullName evidence="2">CxC2-like cysteine cluster KDZ transposase-associated domain-containing protein</fullName>
    </recommendedName>
</protein>
<keyword evidence="4" id="KW-1185">Reference proteome</keyword>
<dbReference type="PANTHER" id="PTHR33104">
    <property type="entry name" value="SI:DKEY-29D5.2"/>
    <property type="match status" value="1"/>
</dbReference>
<proteinExistence type="predicted"/>
<organism evidence="3 4">
    <name type="scientific">Schizopora paradoxa</name>
    <dbReference type="NCBI Taxonomy" id="27342"/>
    <lineage>
        <taxon>Eukaryota</taxon>
        <taxon>Fungi</taxon>
        <taxon>Dikarya</taxon>
        <taxon>Basidiomycota</taxon>
        <taxon>Agaricomycotina</taxon>
        <taxon>Agaricomycetes</taxon>
        <taxon>Hymenochaetales</taxon>
        <taxon>Schizoporaceae</taxon>
        <taxon>Schizopora</taxon>
    </lineage>
</organism>
<feature type="domain" description="CxC2-like cysteine cluster KDZ transposase-associated" evidence="2">
    <location>
        <begin position="187"/>
        <end position="301"/>
    </location>
</feature>
<reference evidence="3 4" key="1">
    <citation type="submission" date="2015-04" db="EMBL/GenBank/DDBJ databases">
        <title>Complete genome sequence of Schizopora paradoxa KUC8140, a cosmopolitan wood degrader in East Asia.</title>
        <authorList>
            <consortium name="DOE Joint Genome Institute"/>
            <person name="Min B."/>
            <person name="Park H."/>
            <person name="Jang Y."/>
            <person name="Kim J.-J."/>
            <person name="Kim K.H."/>
            <person name="Pangilinan J."/>
            <person name="Lipzen A."/>
            <person name="Riley R."/>
            <person name="Grigoriev I.V."/>
            <person name="Spatafora J.W."/>
            <person name="Choi I.-G."/>
        </authorList>
    </citation>
    <scope>NUCLEOTIDE SEQUENCE [LARGE SCALE GENOMIC DNA]</scope>
    <source>
        <strain evidence="3 4">KUC8140</strain>
    </source>
</reference>
<accession>A0A0H2R182</accession>
<evidence type="ECO:0000313" key="3">
    <source>
        <dbReference type="EMBL" id="KLO05057.1"/>
    </source>
</evidence>
<dbReference type="CDD" id="cd19757">
    <property type="entry name" value="Bbox1"/>
    <property type="match status" value="1"/>
</dbReference>
<feature type="region of interest" description="Disordered" evidence="1">
    <location>
        <begin position="1"/>
        <end position="100"/>
    </location>
</feature>
<dbReference type="STRING" id="27342.A0A0H2R182"/>
<evidence type="ECO:0000256" key="1">
    <source>
        <dbReference type="SAM" id="MobiDB-lite"/>
    </source>
</evidence>